<dbReference type="RefSeq" id="WP_373972026.1">
    <property type="nucleotide sequence ID" value="NZ_JBHDLJ010000006.1"/>
</dbReference>
<feature type="compositionally biased region" description="Basic and acidic residues" evidence="1">
    <location>
        <begin position="123"/>
        <end position="137"/>
    </location>
</feature>
<keyword evidence="3" id="KW-1185">Reference proteome</keyword>
<feature type="region of interest" description="Disordered" evidence="1">
    <location>
        <begin position="112"/>
        <end position="167"/>
    </location>
</feature>
<dbReference type="Gene3D" id="3.30.530.20">
    <property type="match status" value="1"/>
</dbReference>
<reference evidence="2 3" key="1">
    <citation type="submission" date="2024-09" db="EMBL/GenBank/DDBJ databases">
        <authorList>
            <person name="Salinas-Garcia M.A."/>
            <person name="Prieme A."/>
        </authorList>
    </citation>
    <scope>NUCLEOTIDE SEQUENCE [LARGE SCALE GENOMIC DNA]</scope>
    <source>
        <strain evidence="2 3">DSM 21081</strain>
    </source>
</reference>
<dbReference type="EMBL" id="JBHDLJ010000006">
    <property type="protein sequence ID" value="MFB0834859.1"/>
    <property type="molecule type" value="Genomic_DNA"/>
</dbReference>
<dbReference type="SUPFAM" id="SSF55961">
    <property type="entry name" value="Bet v1-like"/>
    <property type="match status" value="1"/>
</dbReference>
<dbReference type="InterPro" id="IPR019587">
    <property type="entry name" value="Polyketide_cyclase/dehydratase"/>
</dbReference>
<proteinExistence type="predicted"/>
<name>A0ABV4UMI1_9MICC</name>
<evidence type="ECO:0000313" key="2">
    <source>
        <dbReference type="EMBL" id="MFB0834859.1"/>
    </source>
</evidence>
<dbReference type="Pfam" id="PF10604">
    <property type="entry name" value="Polyketide_cyc2"/>
    <property type="match status" value="1"/>
</dbReference>
<dbReference type="InterPro" id="IPR023393">
    <property type="entry name" value="START-like_dom_sf"/>
</dbReference>
<dbReference type="Proteomes" id="UP001575652">
    <property type="component" value="Unassembled WGS sequence"/>
</dbReference>
<protein>
    <submittedName>
        <fullName evidence="2">SRPBCC family protein</fullName>
    </submittedName>
</protein>
<accession>A0ABV4UMI1</accession>
<evidence type="ECO:0000313" key="3">
    <source>
        <dbReference type="Proteomes" id="UP001575652"/>
    </source>
</evidence>
<evidence type="ECO:0000256" key="1">
    <source>
        <dbReference type="SAM" id="MobiDB-lite"/>
    </source>
</evidence>
<gene>
    <name evidence="2" type="ORF">ACETWP_09685</name>
</gene>
<sequence length="167" mass="17876">MESFETRQDIDATADTVWGVLVDGARYPSWVTGVRDVEGDVSDGQGIRMVADDGGRDENLRITAAANRRLLRWESGAPLGMYTEVLTFTLAETGFGCTAVLTREFSGPLEGLLGRATEDPQGELDRLARSLKSEAESRVGGSPAPLHTVDERRVTGEPPTGGPDATP</sequence>
<organism evidence="2 3">
    <name type="scientific">Arthrobacter halodurans</name>
    <dbReference type="NCBI Taxonomy" id="516699"/>
    <lineage>
        <taxon>Bacteria</taxon>
        <taxon>Bacillati</taxon>
        <taxon>Actinomycetota</taxon>
        <taxon>Actinomycetes</taxon>
        <taxon>Micrococcales</taxon>
        <taxon>Micrococcaceae</taxon>
        <taxon>Arthrobacter</taxon>
    </lineage>
</organism>
<comment type="caution">
    <text evidence="2">The sequence shown here is derived from an EMBL/GenBank/DDBJ whole genome shotgun (WGS) entry which is preliminary data.</text>
</comment>